<evidence type="ECO:0000259" key="2">
    <source>
        <dbReference type="Pfam" id="PF00501"/>
    </source>
</evidence>
<dbReference type="EMBL" id="AWQX01000391">
    <property type="protein sequence ID" value="EST18429.1"/>
    <property type="molecule type" value="Genomic_DNA"/>
</dbReference>
<sequence>MTPQQRRLWYLERYEEFGAAHVLSLSWRLTGPVDEAALADALQVITERHELLRATCSPDDSPHLLEGPAIAPALHVESPGSPEAAAARCAELADRPMPLHEGPLFTAHLLREDTRTALLLLRVHHLIADGWSLDVLTRELGTLYTPGAAADPCALDPLPLTAAEAAAALRAATDAYYGDESEAEAYWRESLRGTPEALDLPYDHARPSRPARHGDRTRLELLAAVPEALHTVAAEQGGTFFTSLYAVLTGFLCRLADTEDVVAGVPVANRSGPEFEGLVGFHVDTLPIRMNLSGDPNLGELVARTRDSFFEGCVHRGLPFDGIVRAAAPPRVPGRTPLFQVLCVLQNTLEGELNLAGVDTEPYRVDHRAAAFDLTLEFWQRPDGRLGVMVEYATELFTPEHGRLLAERFAAFATAWAAEPSARLGTVPLLLPAEGTRLLDLPAGERAHVPGDALSDILARLTAQPDRTVVRCAGTALTAGRLLGRVAELAGQLTAAGIAAGDRVGVRLPRGTDTIAALLAILSLDAVYVPVDGRLPEKRQRLIEEQAGLRALLTDRGVLRPSVRQDPRPAPGSRAADPDAYVFFTSGSSGLPKGVLVGRRALTNFLRDTARRVGLRADDVVVASTATTFDISLLELLSPLACGGVLEVADDRTAEDPTLLAALVDGARATVVQATPSVWQLLLDHLRSRPRIALTGGEALGEDLKDRLLATVDEVYNLYGPTETTVWSAIARCGPGPVTVGTALANTELYVVDSRLRPLPPGRTPHRRRRTGPRISRPGRAHRRRLRGAGPRSRHSAAVPHGRHRMLGRGRAAAAARPQGRTDQAARPPNRTG</sequence>
<dbReference type="CDD" id="cd19531">
    <property type="entry name" value="LCL_NRPS-like"/>
    <property type="match status" value="1"/>
</dbReference>
<feature type="compositionally biased region" description="Low complexity" evidence="1">
    <location>
        <begin position="809"/>
        <end position="821"/>
    </location>
</feature>
<dbReference type="PROSITE" id="PS00455">
    <property type="entry name" value="AMP_BINDING"/>
    <property type="match status" value="1"/>
</dbReference>
<gene>
    <name evidence="4" type="ORF">M878_44745</name>
</gene>
<feature type="domain" description="AMP-dependent synthetase/ligase" evidence="2">
    <location>
        <begin position="462"/>
        <end position="763"/>
    </location>
</feature>
<name>V6JNM3_STRRC</name>
<dbReference type="InterPro" id="IPR000873">
    <property type="entry name" value="AMP-dep_synth/lig_dom"/>
</dbReference>
<dbReference type="InterPro" id="IPR020845">
    <property type="entry name" value="AMP-binding_CS"/>
</dbReference>
<evidence type="ECO:0000313" key="4">
    <source>
        <dbReference type="EMBL" id="EST18429.1"/>
    </source>
</evidence>
<dbReference type="InterPro" id="IPR001242">
    <property type="entry name" value="Condensation_dom"/>
</dbReference>
<dbReference type="AlphaFoldDB" id="V6JNM3"/>
<feature type="region of interest" description="Disordered" evidence="1">
    <location>
        <begin position="756"/>
        <end position="833"/>
    </location>
</feature>
<dbReference type="HOGENOM" id="CLU_000022_2_4_11"/>
<evidence type="ECO:0008006" key="6">
    <source>
        <dbReference type="Google" id="ProtNLM"/>
    </source>
</evidence>
<dbReference type="PANTHER" id="PTHR45527">
    <property type="entry name" value="NONRIBOSOMAL PEPTIDE SYNTHETASE"/>
    <property type="match status" value="1"/>
</dbReference>
<dbReference type="GO" id="GO:0044550">
    <property type="term" value="P:secondary metabolite biosynthetic process"/>
    <property type="evidence" value="ECO:0007669"/>
    <property type="project" value="TreeGrafter"/>
</dbReference>
<dbReference type="Pfam" id="PF00668">
    <property type="entry name" value="Condensation"/>
    <property type="match status" value="1"/>
</dbReference>
<feature type="compositionally biased region" description="Basic residues" evidence="1">
    <location>
        <begin position="764"/>
        <end position="808"/>
    </location>
</feature>
<evidence type="ECO:0000259" key="3">
    <source>
        <dbReference type="Pfam" id="PF00668"/>
    </source>
</evidence>
<reference evidence="4 5" key="1">
    <citation type="journal article" date="2014" name="Genome Announc.">
        <title>Draft Genome Sequence of Streptomyces roseochromogenes subsp. oscitans DS 12.976, Producer of the Aminocoumarin Antibiotic Clorobiocin.</title>
        <authorList>
            <person name="Ruckert C."/>
            <person name="Kalinowski J."/>
            <person name="Heide L."/>
            <person name="Apel A.K."/>
        </authorList>
    </citation>
    <scope>NUCLEOTIDE SEQUENCE [LARGE SCALE GENOMIC DNA]</scope>
    <source>
        <strain evidence="4 5">DS 12.976</strain>
    </source>
</reference>
<dbReference type="GO" id="GO:0003824">
    <property type="term" value="F:catalytic activity"/>
    <property type="evidence" value="ECO:0007669"/>
    <property type="project" value="InterPro"/>
</dbReference>
<protein>
    <recommendedName>
        <fullName evidence="6">Condensation domain-containing protein</fullName>
    </recommendedName>
</protein>
<comment type="caution">
    <text evidence="4">The sequence shown here is derived from an EMBL/GenBank/DDBJ whole genome shotgun (WGS) entry which is preliminary data.</text>
</comment>
<evidence type="ECO:0000256" key="1">
    <source>
        <dbReference type="SAM" id="MobiDB-lite"/>
    </source>
</evidence>
<dbReference type="Gene3D" id="3.30.559.10">
    <property type="entry name" value="Chloramphenicol acetyltransferase-like domain"/>
    <property type="match status" value="1"/>
</dbReference>
<dbReference type="GO" id="GO:0043041">
    <property type="term" value="P:amino acid activation for nonribosomal peptide biosynthetic process"/>
    <property type="evidence" value="ECO:0007669"/>
    <property type="project" value="TreeGrafter"/>
</dbReference>
<dbReference type="Gene3D" id="3.30.559.30">
    <property type="entry name" value="Nonribosomal peptide synthetase, condensation domain"/>
    <property type="match status" value="1"/>
</dbReference>
<dbReference type="PANTHER" id="PTHR45527:SF1">
    <property type="entry name" value="FATTY ACID SYNTHASE"/>
    <property type="match status" value="1"/>
</dbReference>
<feature type="domain" description="Condensation" evidence="3">
    <location>
        <begin position="2"/>
        <end position="438"/>
    </location>
</feature>
<dbReference type="GO" id="GO:0005737">
    <property type="term" value="C:cytoplasm"/>
    <property type="evidence" value="ECO:0007669"/>
    <property type="project" value="TreeGrafter"/>
</dbReference>
<dbReference type="Pfam" id="PF00501">
    <property type="entry name" value="AMP-binding"/>
    <property type="match status" value="1"/>
</dbReference>
<dbReference type="STRING" id="1352936.M878_44745"/>
<dbReference type="SUPFAM" id="SSF52777">
    <property type="entry name" value="CoA-dependent acyltransferases"/>
    <property type="match status" value="2"/>
</dbReference>
<dbReference type="Proteomes" id="UP000017984">
    <property type="component" value="Chromosome"/>
</dbReference>
<accession>V6JNM3</accession>
<dbReference type="PATRIC" id="fig|1352936.5.peg.9294"/>
<evidence type="ECO:0000313" key="5">
    <source>
        <dbReference type="Proteomes" id="UP000017984"/>
    </source>
</evidence>
<dbReference type="GO" id="GO:0031177">
    <property type="term" value="F:phosphopantetheine binding"/>
    <property type="evidence" value="ECO:0007669"/>
    <property type="project" value="TreeGrafter"/>
</dbReference>
<dbReference type="Gene3D" id="3.40.50.12780">
    <property type="entry name" value="N-terminal domain of ligase-like"/>
    <property type="match status" value="1"/>
</dbReference>
<keyword evidence="5" id="KW-1185">Reference proteome</keyword>
<proteinExistence type="predicted"/>
<dbReference type="SUPFAM" id="SSF56801">
    <property type="entry name" value="Acetyl-CoA synthetase-like"/>
    <property type="match status" value="1"/>
</dbReference>
<dbReference type="GO" id="GO:0008610">
    <property type="term" value="P:lipid biosynthetic process"/>
    <property type="evidence" value="ECO:0007669"/>
    <property type="project" value="UniProtKB-ARBA"/>
</dbReference>
<dbReference type="InterPro" id="IPR023213">
    <property type="entry name" value="CAT-like_dom_sf"/>
</dbReference>
<dbReference type="InterPro" id="IPR042099">
    <property type="entry name" value="ANL_N_sf"/>
</dbReference>
<organism evidence="4 5">
    <name type="scientific">Streptomyces roseochromogenus subsp. oscitans DS 12.976</name>
    <dbReference type="NCBI Taxonomy" id="1352936"/>
    <lineage>
        <taxon>Bacteria</taxon>
        <taxon>Bacillati</taxon>
        <taxon>Actinomycetota</taxon>
        <taxon>Actinomycetes</taxon>
        <taxon>Kitasatosporales</taxon>
        <taxon>Streptomycetaceae</taxon>
        <taxon>Streptomyces</taxon>
    </lineage>
</organism>